<keyword evidence="3" id="KW-1185">Reference proteome</keyword>
<dbReference type="Gene3D" id="3.10.10.10">
    <property type="entry name" value="HIV Type 1 Reverse Transcriptase, subunit A, domain 1"/>
    <property type="match status" value="1"/>
</dbReference>
<name>A0A814DPV7_9BILA</name>
<dbReference type="Proteomes" id="UP000681722">
    <property type="component" value="Unassembled WGS sequence"/>
</dbReference>
<evidence type="ECO:0000313" key="1">
    <source>
        <dbReference type="EMBL" id="CAF0958667.1"/>
    </source>
</evidence>
<gene>
    <name evidence="1" type="ORF">GPM918_LOCUS11637</name>
    <name evidence="2" type="ORF">SRO942_LOCUS11638</name>
</gene>
<dbReference type="AlphaFoldDB" id="A0A814DPV7"/>
<organism evidence="1 3">
    <name type="scientific">Didymodactylos carnosus</name>
    <dbReference type="NCBI Taxonomy" id="1234261"/>
    <lineage>
        <taxon>Eukaryota</taxon>
        <taxon>Metazoa</taxon>
        <taxon>Spiralia</taxon>
        <taxon>Gnathifera</taxon>
        <taxon>Rotifera</taxon>
        <taxon>Eurotatoria</taxon>
        <taxon>Bdelloidea</taxon>
        <taxon>Philodinida</taxon>
        <taxon>Philodinidae</taxon>
        <taxon>Didymodactylos</taxon>
    </lineage>
</organism>
<evidence type="ECO:0000313" key="3">
    <source>
        <dbReference type="Proteomes" id="UP000663829"/>
    </source>
</evidence>
<dbReference type="InterPro" id="IPR043502">
    <property type="entry name" value="DNA/RNA_pol_sf"/>
</dbReference>
<dbReference type="SUPFAM" id="SSF56672">
    <property type="entry name" value="DNA/RNA polymerases"/>
    <property type="match status" value="1"/>
</dbReference>
<sequence>MKHMSSTLREKMSTAIKKMLNDDIIEHATGPTEWLLPAMAVPKKNGEIRIIDEIVSDIHDAKVFSKIDLR</sequence>
<reference evidence="1" key="1">
    <citation type="submission" date="2021-02" db="EMBL/GenBank/DDBJ databases">
        <authorList>
            <person name="Nowell W R."/>
        </authorList>
    </citation>
    <scope>NUCLEOTIDE SEQUENCE</scope>
</reference>
<comment type="caution">
    <text evidence="1">The sequence shown here is derived from an EMBL/GenBank/DDBJ whole genome shotgun (WGS) entry which is preliminary data.</text>
</comment>
<dbReference type="OrthoDB" id="10068977at2759"/>
<proteinExistence type="predicted"/>
<accession>A0A814DPV7</accession>
<dbReference type="Proteomes" id="UP000663829">
    <property type="component" value="Unassembled WGS sequence"/>
</dbReference>
<protein>
    <submittedName>
        <fullName evidence="1">Uncharacterized protein</fullName>
    </submittedName>
</protein>
<dbReference type="EMBL" id="CAJOBC010002443">
    <property type="protein sequence ID" value="CAF3733509.1"/>
    <property type="molecule type" value="Genomic_DNA"/>
</dbReference>
<evidence type="ECO:0000313" key="2">
    <source>
        <dbReference type="EMBL" id="CAF3733509.1"/>
    </source>
</evidence>
<dbReference type="EMBL" id="CAJNOQ010002443">
    <property type="protein sequence ID" value="CAF0958667.1"/>
    <property type="molecule type" value="Genomic_DNA"/>
</dbReference>